<evidence type="ECO:0000313" key="2">
    <source>
        <dbReference type="Proteomes" id="UP000245383"/>
    </source>
</evidence>
<comment type="caution">
    <text evidence="1">The sequence shown here is derived from an EMBL/GenBank/DDBJ whole genome shotgun (WGS) entry which is preliminary data.</text>
</comment>
<evidence type="ECO:0000313" key="1">
    <source>
        <dbReference type="EMBL" id="PVU92292.1"/>
    </source>
</evidence>
<dbReference type="EMBL" id="MBFR01000168">
    <property type="protein sequence ID" value="PVU92292.1"/>
    <property type="molecule type" value="Genomic_DNA"/>
</dbReference>
<accession>A0A2T9YIW7</accession>
<proteinExistence type="predicted"/>
<gene>
    <name evidence="1" type="ORF">BB561_003925</name>
</gene>
<dbReference type="AlphaFoldDB" id="A0A2T9YIW7"/>
<sequence length="351" mass="41474">MLRFSFANSYSCIQSAKVYPLCNFFQNAPTLKYYTHSYKNNDLIQKNCTNKPKPTFTTKKTHDSTLYKPKGFTRFDLSFFLNSDKGKISLQPLFIIKAQKWSANTLFKDSKGNIIREYRLVIFNSLDKVCKTAVSLNRAKKKIKTVFQQLYPQFNTREHFSSPPRQTNVSHFNNLSKSAYANRKAMASKDIIREKVRAKYNDLVNQDRNNRRSLNRSFHFSSDDNPFEDRALSFDGPNFNDNLFKKDIQKIISEEISNYKRANSEENYYINNQQKQMGHEEDFDFLYQIEQEILDEINSNINQNNFQNYDISISDNNKPQAYTSQEELDIIQAMEYEMYENMYIEEQTNLL</sequence>
<protein>
    <submittedName>
        <fullName evidence="1">Uncharacterized protein</fullName>
    </submittedName>
</protein>
<name>A0A2T9YIW7_9FUNG</name>
<keyword evidence="2" id="KW-1185">Reference proteome</keyword>
<reference evidence="1 2" key="1">
    <citation type="journal article" date="2018" name="MBio">
        <title>Comparative Genomics Reveals the Core Gene Toolbox for the Fungus-Insect Symbiosis.</title>
        <authorList>
            <person name="Wang Y."/>
            <person name="Stata M."/>
            <person name="Wang W."/>
            <person name="Stajich J.E."/>
            <person name="White M.M."/>
            <person name="Moncalvo J.M."/>
        </authorList>
    </citation>
    <scope>NUCLEOTIDE SEQUENCE [LARGE SCALE GENOMIC DNA]</scope>
    <source>
        <strain evidence="1 2">SWE-8-4</strain>
    </source>
</reference>
<organism evidence="1 2">
    <name type="scientific">Smittium simulii</name>
    <dbReference type="NCBI Taxonomy" id="133385"/>
    <lineage>
        <taxon>Eukaryota</taxon>
        <taxon>Fungi</taxon>
        <taxon>Fungi incertae sedis</taxon>
        <taxon>Zoopagomycota</taxon>
        <taxon>Kickxellomycotina</taxon>
        <taxon>Harpellomycetes</taxon>
        <taxon>Harpellales</taxon>
        <taxon>Legeriomycetaceae</taxon>
        <taxon>Smittium</taxon>
    </lineage>
</organism>
<dbReference type="Proteomes" id="UP000245383">
    <property type="component" value="Unassembled WGS sequence"/>
</dbReference>